<dbReference type="GO" id="GO:0016020">
    <property type="term" value="C:membrane"/>
    <property type="evidence" value="ECO:0007669"/>
    <property type="project" value="TreeGrafter"/>
</dbReference>
<dbReference type="Pfam" id="PF01522">
    <property type="entry name" value="Polysacc_deac_1"/>
    <property type="match status" value="1"/>
</dbReference>
<protein>
    <submittedName>
        <fullName evidence="3">Polysaccharide deacetylase</fullName>
    </submittedName>
</protein>
<evidence type="ECO:0000313" key="4">
    <source>
        <dbReference type="Proteomes" id="UP000000269"/>
    </source>
</evidence>
<reference evidence="4" key="1">
    <citation type="submission" date="2007-10" db="EMBL/GenBank/DDBJ databases">
        <title>Complete genome of Alkaliphilus oremlandii OhILAs.</title>
        <authorList>
            <person name="Copeland A."/>
            <person name="Lucas S."/>
            <person name="Lapidus A."/>
            <person name="Barry K."/>
            <person name="Detter J.C."/>
            <person name="Glavina del Rio T."/>
            <person name="Hammon N."/>
            <person name="Israni S."/>
            <person name="Dalin E."/>
            <person name="Tice H."/>
            <person name="Pitluck S."/>
            <person name="Chain P."/>
            <person name="Malfatti S."/>
            <person name="Shin M."/>
            <person name="Vergez L."/>
            <person name="Schmutz J."/>
            <person name="Larimer F."/>
            <person name="Land M."/>
            <person name="Hauser L."/>
            <person name="Kyrpides N."/>
            <person name="Mikhailova N."/>
            <person name="Stolz J.F."/>
            <person name="Dawson A."/>
            <person name="Fisher E."/>
            <person name="Crable B."/>
            <person name="Perera E."/>
            <person name="Lisak J."/>
            <person name="Ranganathan M."/>
            <person name="Basu P."/>
            <person name="Richardson P."/>
        </authorList>
    </citation>
    <scope>NUCLEOTIDE SEQUENCE [LARGE SCALE GENOMIC DNA]</scope>
    <source>
        <strain evidence="4">OhILAs</strain>
    </source>
</reference>
<evidence type="ECO:0000256" key="1">
    <source>
        <dbReference type="SAM" id="Phobius"/>
    </source>
</evidence>
<sequence length="243" mass="27541">MVIIINKRFARILSAVIISILIITISLFLFNSREREVFNNLHTNELKAIDRGNINSKYISFACNVDWGNEVIPDILDILDKENVKITFFVTGRWASKFPDLMQKIVDAGHEIGSHGYEHLDYGALSLEKNKEQIKKADEILNKYIDTKLTLFAPPSGAYNEHTLTAANELGYKTILWTIDTIDWRAGSTKEVIVDRVLKKNDFKGAIVLMHPMPETAKALPQLIQAMRDNNLEVGRVSDILAE</sequence>
<dbReference type="RefSeq" id="WP_012159390.1">
    <property type="nucleotide sequence ID" value="NC_009922.1"/>
</dbReference>
<feature type="domain" description="NodB homology" evidence="2">
    <location>
        <begin position="57"/>
        <end position="235"/>
    </location>
</feature>
<dbReference type="InterPro" id="IPR011330">
    <property type="entry name" value="Glyco_hydro/deAcase_b/a-brl"/>
</dbReference>
<dbReference type="InterPro" id="IPR002509">
    <property type="entry name" value="NODB_dom"/>
</dbReference>
<dbReference type="PANTHER" id="PTHR10587">
    <property type="entry name" value="GLYCOSYL TRANSFERASE-RELATED"/>
    <property type="match status" value="1"/>
</dbReference>
<dbReference type="KEGG" id="aoe:Clos_1535"/>
<keyword evidence="1" id="KW-0812">Transmembrane</keyword>
<dbReference type="EMBL" id="CP000853">
    <property type="protein sequence ID" value="ABW19078.1"/>
    <property type="molecule type" value="Genomic_DNA"/>
</dbReference>
<organism evidence="3 4">
    <name type="scientific">Alkaliphilus oremlandii (strain OhILAs)</name>
    <name type="common">Clostridium oremlandii (strain OhILAs)</name>
    <dbReference type="NCBI Taxonomy" id="350688"/>
    <lineage>
        <taxon>Bacteria</taxon>
        <taxon>Bacillati</taxon>
        <taxon>Bacillota</taxon>
        <taxon>Clostridia</taxon>
        <taxon>Peptostreptococcales</taxon>
        <taxon>Natronincolaceae</taxon>
        <taxon>Alkaliphilus</taxon>
    </lineage>
</organism>
<keyword evidence="4" id="KW-1185">Reference proteome</keyword>
<dbReference type="HOGENOM" id="CLU_021264_0_2_9"/>
<keyword evidence="1" id="KW-0472">Membrane</keyword>
<dbReference type="PANTHER" id="PTHR10587:SF80">
    <property type="entry name" value="CHITOOLIGOSACCHARIDE DEACETYLASE"/>
    <property type="match status" value="1"/>
</dbReference>
<dbReference type="Proteomes" id="UP000000269">
    <property type="component" value="Chromosome"/>
</dbReference>
<dbReference type="InterPro" id="IPR050248">
    <property type="entry name" value="Polysacc_deacetylase_ArnD"/>
</dbReference>
<dbReference type="Gene3D" id="3.20.20.370">
    <property type="entry name" value="Glycoside hydrolase/deacetylase"/>
    <property type="match status" value="1"/>
</dbReference>
<dbReference type="eggNOG" id="COG0726">
    <property type="taxonomic scope" value="Bacteria"/>
</dbReference>
<dbReference type="SUPFAM" id="SSF88713">
    <property type="entry name" value="Glycoside hydrolase/deacetylase"/>
    <property type="match status" value="1"/>
</dbReference>
<dbReference type="PROSITE" id="PS51677">
    <property type="entry name" value="NODB"/>
    <property type="match status" value="1"/>
</dbReference>
<dbReference type="OrthoDB" id="9806342at2"/>
<proteinExistence type="predicted"/>
<accession>A8MFB5</accession>
<keyword evidence="1" id="KW-1133">Transmembrane helix</keyword>
<dbReference type="AlphaFoldDB" id="A8MFB5"/>
<name>A8MFB5_ALKOO</name>
<evidence type="ECO:0000313" key="3">
    <source>
        <dbReference type="EMBL" id="ABW19078.1"/>
    </source>
</evidence>
<dbReference type="GO" id="GO:0005975">
    <property type="term" value="P:carbohydrate metabolic process"/>
    <property type="evidence" value="ECO:0007669"/>
    <property type="project" value="InterPro"/>
</dbReference>
<evidence type="ECO:0000259" key="2">
    <source>
        <dbReference type="PROSITE" id="PS51677"/>
    </source>
</evidence>
<feature type="transmembrane region" description="Helical" evidence="1">
    <location>
        <begin position="12"/>
        <end position="30"/>
    </location>
</feature>
<dbReference type="STRING" id="350688.Clos_1535"/>
<dbReference type="GO" id="GO:0016810">
    <property type="term" value="F:hydrolase activity, acting on carbon-nitrogen (but not peptide) bonds"/>
    <property type="evidence" value="ECO:0007669"/>
    <property type="project" value="InterPro"/>
</dbReference>
<gene>
    <name evidence="3" type="ordered locus">Clos_1535</name>
</gene>
<dbReference type="CDD" id="cd10950">
    <property type="entry name" value="CE4_BsYlxY_like"/>
    <property type="match status" value="1"/>
</dbReference>